<accession>A0ABQ9UZ21</accession>
<feature type="coiled-coil region" evidence="5">
    <location>
        <begin position="188"/>
        <end position="261"/>
    </location>
</feature>
<evidence type="ECO:0000256" key="1">
    <source>
        <dbReference type="ARBA" id="ARBA00022553"/>
    </source>
</evidence>
<evidence type="ECO:0000256" key="5">
    <source>
        <dbReference type="SAM" id="Coils"/>
    </source>
</evidence>
<keyword evidence="3" id="KW-0403">Intermediate filament</keyword>
<evidence type="ECO:0000256" key="2">
    <source>
        <dbReference type="ARBA" id="ARBA00022744"/>
    </source>
</evidence>
<dbReference type="EMBL" id="JASSZA010000009">
    <property type="protein sequence ID" value="KAK2101723.1"/>
    <property type="molecule type" value="Genomic_DNA"/>
</dbReference>
<feature type="coiled-coil region" evidence="5">
    <location>
        <begin position="83"/>
        <end position="117"/>
    </location>
</feature>
<dbReference type="InterPro" id="IPR002957">
    <property type="entry name" value="Keratin_I"/>
</dbReference>
<evidence type="ECO:0000259" key="6">
    <source>
        <dbReference type="PROSITE" id="PS51842"/>
    </source>
</evidence>
<dbReference type="Pfam" id="PF00038">
    <property type="entry name" value="Filament"/>
    <property type="match status" value="1"/>
</dbReference>
<organism evidence="7 8">
    <name type="scientific">Saguinus oedipus</name>
    <name type="common">Cotton-top tamarin</name>
    <name type="synonym">Oedipomidas oedipus</name>
    <dbReference type="NCBI Taxonomy" id="9490"/>
    <lineage>
        <taxon>Eukaryota</taxon>
        <taxon>Metazoa</taxon>
        <taxon>Chordata</taxon>
        <taxon>Craniata</taxon>
        <taxon>Vertebrata</taxon>
        <taxon>Euteleostomi</taxon>
        <taxon>Mammalia</taxon>
        <taxon>Eutheria</taxon>
        <taxon>Euarchontoglires</taxon>
        <taxon>Primates</taxon>
        <taxon>Haplorrhini</taxon>
        <taxon>Platyrrhini</taxon>
        <taxon>Cebidae</taxon>
        <taxon>Callitrichinae</taxon>
        <taxon>Saguinus</taxon>
    </lineage>
</organism>
<feature type="domain" description="IF rod" evidence="6">
    <location>
        <begin position="79"/>
        <end position="262"/>
    </location>
</feature>
<keyword evidence="8" id="KW-1185">Reference proteome</keyword>
<keyword evidence="1" id="KW-0597">Phosphoprotein</keyword>
<dbReference type="PROSITE" id="PS51842">
    <property type="entry name" value="IF_ROD_2"/>
    <property type="match status" value="1"/>
</dbReference>
<name>A0ABQ9UZ21_SAGOE</name>
<keyword evidence="2" id="KW-0416">Keratin</keyword>
<proteinExistence type="predicted"/>
<dbReference type="Gene3D" id="1.20.5.1160">
    <property type="entry name" value="Vasodilator-stimulated phosphoprotein"/>
    <property type="match status" value="1"/>
</dbReference>
<dbReference type="SUPFAM" id="SSF64593">
    <property type="entry name" value="Intermediate filament protein, coiled coil region"/>
    <property type="match status" value="1"/>
</dbReference>
<sequence>MSFTTRSSFSTNYWSVGSVRVPSYGARPVSSAASVYAGAGGSGSHVSVTGSTSVRRGMGVGGLAAGMARGLAGMRGIQNEETMQILNDRLDSYLDRVRSLETENRKLESKIWEHLEKKGPQIRDWGHYFKTIKDLRAQIFSNTVDNARIVLQIDNAHLAADDFRVKYETELAMRQSVESDIHGLRKVIDDTNVTRLQLETEIEALKEELLFMKKNHEEEVNGLQAQTASSGLTVEVDAPKSQDLAKIMAEIRAQYDELARKN</sequence>
<evidence type="ECO:0000313" key="7">
    <source>
        <dbReference type="EMBL" id="KAK2101723.1"/>
    </source>
</evidence>
<dbReference type="PANTHER" id="PTHR23239:SF349">
    <property type="entry name" value="KERATIN, TYPE I CYTOSKELETAL 18"/>
    <property type="match status" value="1"/>
</dbReference>
<dbReference type="InterPro" id="IPR039008">
    <property type="entry name" value="IF_rod_dom"/>
</dbReference>
<reference evidence="7 8" key="1">
    <citation type="submission" date="2023-05" db="EMBL/GenBank/DDBJ databases">
        <title>B98-5 Cell Line De Novo Hybrid Assembly: An Optical Mapping Approach.</title>
        <authorList>
            <person name="Kananen K."/>
            <person name="Auerbach J.A."/>
            <person name="Kautto E."/>
            <person name="Blachly J.S."/>
        </authorList>
    </citation>
    <scope>NUCLEOTIDE SEQUENCE [LARGE SCALE GENOMIC DNA]</scope>
    <source>
        <strain evidence="7">B95-8</strain>
        <tissue evidence="7">Cell line</tissue>
    </source>
</reference>
<dbReference type="PRINTS" id="PR01248">
    <property type="entry name" value="TYPE1KERATIN"/>
</dbReference>
<gene>
    <name evidence="7" type="primary">KRT18_63</name>
    <name evidence="7" type="ORF">P7K49_019389</name>
</gene>
<keyword evidence="4 5" id="KW-0175">Coiled coil</keyword>
<dbReference type="Proteomes" id="UP001266305">
    <property type="component" value="Unassembled WGS sequence"/>
</dbReference>
<evidence type="ECO:0000256" key="4">
    <source>
        <dbReference type="ARBA" id="ARBA00023054"/>
    </source>
</evidence>
<dbReference type="PANTHER" id="PTHR23239">
    <property type="entry name" value="INTERMEDIATE FILAMENT"/>
    <property type="match status" value="1"/>
</dbReference>
<evidence type="ECO:0000256" key="3">
    <source>
        <dbReference type="ARBA" id="ARBA00022754"/>
    </source>
</evidence>
<protein>
    <submittedName>
        <fullName evidence="7">Keratin, type I cytoskeletal 18</fullName>
    </submittedName>
</protein>
<comment type="caution">
    <text evidence="7">The sequence shown here is derived from an EMBL/GenBank/DDBJ whole genome shotgun (WGS) entry which is preliminary data.</text>
</comment>
<evidence type="ECO:0000313" key="8">
    <source>
        <dbReference type="Proteomes" id="UP001266305"/>
    </source>
</evidence>
<dbReference type="SMART" id="SM01391">
    <property type="entry name" value="Filament"/>
    <property type="match status" value="1"/>
</dbReference>